<evidence type="ECO:0000259" key="9">
    <source>
        <dbReference type="Pfam" id="PF12821"/>
    </source>
</evidence>
<evidence type="ECO:0000256" key="7">
    <source>
        <dbReference type="ARBA" id="ARBA00034125"/>
    </source>
</evidence>
<gene>
    <name evidence="10" type="ORF">BC781_102530</name>
</gene>
<comment type="similarity">
    <text evidence="7">Belongs to the ThrE exporter (TC 2.A.79) family.</text>
</comment>
<dbReference type="PANTHER" id="PTHR34390:SF1">
    <property type="entry name" value="SUCCINATE TRANSPORTER SUBUNIT YJJB-RELATED"/>
    <property type="match status" value="1"/>
</dbReference>
<dbReference type="EMBL" id="QGDO01000002">
    <property type="protein sequence ID" value="PWJ42983.1"/>
    <property type="molecule type" value="Genomic_DNA"/>
</dbReference>
<accession>A0A315ZD08</accession>
<evidence type="ECO:0000256" key="4">
    <source>
        <dbReference type="ARBA" id="ARBA00022692"/>
    </source>
</evidence>
<keyword evidence="2" id="KW-1003">Cell membrane</keyword>
<feature type="transmembrane region" description="Helical" evidence="8">
    <location>
        <begin position="68"/>
        <end position="88"/>
    </location>
</feature>
<dbReference type="Proteomes" id="UP000245535">
    <property type="component" value="Unassembled WGS sequence"/>
</dbReference>
<evidence type="ECO:0000256" key="6">
    <source>
        <dbReference type="ARBA" id="ARBA00023136"/>
    </source>
</evidence>
<dbReference type="InterPro" id="IPR024528">
    <property type="entry name" value="ThrE_2"/>
</dbReference>
<dbReference type="AlphaFoldDB" id="A0A315ZD08"/>
<keyword evidence="3" id="KW-0997">Cell inner membrane</keyword>
<evidence type="ECO:0000256" key="2">
    <source>
        <dbReference type="ARBA" id="ARBA00022475"/>
    </source>
</evidence>
<evidence type="ECO:0000256" key="1">
    <source>
        <dbReference type="ARBA" id="ARBA00004651"/>
    </source>
</evidence>
<evidence type="ECO:0000256" key="8">
    <source>
        <dbReference type="SAM" id="Phobius"/>
    </source>
</evidence>
<feature type="domain" description="Threonine/Serine exporter ThrE" evidence="9">
    <location>
        <begin position="2"/>
        <end position="124"/>
    </location>
</feature>
<feature type="transmembrane region" description="Helical" evidence="8">
    <location>
        <begin position="42"/>
        <end position="61"/>
    </location>
</feature>
<reference evidence="10 11" key="1">
    <citation type="submission" date="2018-03" db="EMBL/GenBank/DDBJ databases">
        <title>Genomic Encyclopedia of Archaeal and Bacterial Type Strains, Phase II (KMG-II): from individual species to whole genera.</title>
        <authorList>
            <person name="Goeker M."/>
        </authorList>
    </citation>
    <scope>NUCLEOTIDE SEQUENCE [LARGE SCALE GENOMIC DNA]</scope>
    <source>
        <strain evidence="10 11">DSM 28229</strain>
    </source>
</reference>
<keyword evidence="11" id="KW-1185">Reference proteome</keyword>
<dbReference type="GO" id="GO:0015744">
    <property type="term" value="P:succinate transport"/>
    <property type="evidence" value="ECO:0007669"/>
    <property type="project" value="TreeGrafter"/>
</dbReference>
<evidence type="ECO:0000313" key="10">
    <source>
        <dbReference type="EMBL" id="PWJ42983.1"/>
    </source>
</evidence>
<evidence type="ECO:0000313" key="11">
    <source>
        <dbReference type="Proteomes" id="UP000245535"/>
    </source>
</evidence>
<keyword evidence="6 8" id="KW-0472">Membrane</keyword>
<comment type="subcellular location">
    <subcellularLocation>
        <location evidence="1">Cell membrane</location>
        <topology evidence="1">Multi-pass membrane protein</topology>
    </subcellularLocation>
</comment>
<comment type="caution">
    <text evidence="10">The sequence shown here is derived from an EMBL/GenBank/DDBJ whole genome shotgun (WGS) entry which is preliminary data.</text>
</comment>
<dbReference type="Pfam" id="PF12821">
    <property type="entry name" value="ThrE_2"/>
    <property type="match status" value="1"/>
</dbReference>
<evidence type="ECO:0000256" key="3">
    <source>
        <dbReference type="ARBA" id="ARBA00022519"/>
    </source>
</evidence>
<keyword evidence="5 8" id="KW-1133">Transmembrane helix</keyword>
<evidence type="ECO:0000256" key="5">
    <source>
        <dbReference type="ARBA" id="ARBA00022989"/>
    </source>
</evidence>
<dbReference type="GO" id="GO:0005886">
    <property type="term" value="C:plasma membrane"/>
    <property type="evidence" value="ECO:0007669"/>
    <property type="project" value="UniProtKB-SubCell"/>
</dbReference>
<feature type="transmembrane region" description="Helical" evidence="8">
    <location>
        <begin position="108"/>
        <end position="129"/>
    </location>
</feature>
<sequence>MIGAFGFGVIFNIKKEYLLYAGLGGFVGWLVFELMLGSDYNISVSLFFASCIVTVYSEYMARRLKVPATIIIICGIIPLVPGGAMYYTTLEAINGDELSFLRKMIDTMFQAGAIAIGIVLVSTVARIILRKILPKLRKAKLKKSKSLVKS</sequence>
<name>A0A315ZD08_SEDFL</name>
<protein>
    <submittedName>
        <fullName evidence="10">Uncharacterized membrane protein YjjB (DUF3815 family)</fullName>
    </submittedName>
</protein>
<dbReference type="InterPro" id="IPR050539">
    <property type="entry name" value="ThrE_Dicarb/AminoAcid_Exp"/>
</dbReference>
<keyword evidence="4 8" id="KW-0812">Transmembrane</keyword>
<organism evidence="10 11">
    <name type="scientific">Sediminitomix flava</name>
    <dbReference type="NCBI Taxonomy" id="379075"/>
    <lineage>
        <taxon>Bacteria</taxon>
        <taxon>Pseudomonadati</taxon>
        <taxon>Bacteroidota</taxon>
        <taxon>Cytophagia</taxon>
        <taxon>Cytophagales</taxon>
        <taxon>Flammeovirgaceae</taxon>
        <taxon>Sediminitomix</taxon>
    </lineage>
</organism>
<dbReference type="PANTHER" id="PTHR34390">
    <property type="entry name" value="UPF0442 PROTEIN YJJB-RELATED"/>
    <property type="match status" value="1"/>
</dbReference>
<proteinExistence type="inferred from homology"/>
<feature type="transmembrane region" description="Helical" evidence="8">
    <location>
        <begin position="17"/>
        <end position="36"/>
    </location>
</feature>